<organism evidence="1 2">
    <name type="scientific">Pseudoxanthomonas composti</name>
    <dbReference type="NCBI Taxonomy" id="2137479"/>
    <lineage>
        <taxon>Bacteria</taxon>
        <taxon>Pseudomonadati</taxon>
        <taxon>Pseudomonadota</taxon>
        <taxon>Gammaproteobacteria</taxon>
        <taxon>Lysobacterales</taxon>
        <taxon>Lysobacteraceae</taxon>
        <taxon>Pseudoxanthomonas</taxon>
    </lineage>
</organism>
<gene>
    <name evidence="1" type="ORF">EPA99_04940</name>
</gene>
<dbReference type="AlphaFoldDB" id="A0A4Q1JX83"/>
<evidence type="ECO:0000313" key="2">
    <source>
        <dbReference type="Proteomes" id="UP000289784"/>
    </source>
</evidence>
<dbReference type="OrthoDB" id="6006887at2"/>
<comment type="caution">
    <text evidence="1">The sequence shown here is derived from an EMBL/GenBank/DDBJ whole genome shotgun (WGS) entry which is preliminary data.</text>
</comment>
<dbReference type="RefSeq" id="WP_129470081.1">
    <property type="nucleotide sequence ID" value="NZ_SAWZ01000002.1"/>
</dbReference>
<sequence>MQNTTLNSSTVALAAATLLTLGLLVQGKPERGDGASPIRASEADILEKAEDLVDPARTPTRKRGSLSMPYFSFAQMLRSRS</sequence>
<keyword evidence="2" id="KW-1185">Reference proteome</keyword>
<reference evidence="1 2" key="1">
    <citation type="submission" date="2019-01" db="EMBL/GenBank/DDBJ databases">
        <title>Pseudoxanthomonas composti sp. nov., isolated from compost.</title>
        <authorList>
            <person name="Yang G."/>
        </authorList>
    </citation>
    <scope>NUCLEOTIDE SEQUENCE [LARGE SCALE GENOMIC DNA]</scope>
    <source>
        <strain evidence="1 2">GSS15</strain>
    </source>
</reference>
<name>A0A4Q1JX83_9GAMM</name>
<proteinExistence type="predicted"/>
<protein>
    <submittedName>
        <fullName evidence="1">Uncharacterized protein</fullName>
    </submittedName>
</protein>
<dbReference type="EMBL" id="SAWZ01000002">
    <property type="protein sequence ID" value="RXR07266.1"/>
    <property type="molecule type" value="Genomic_DNA"/>
</dbReference>
<dbReference type="Proteomes" id="UP000289784">
    <property type="component" value="Unassembled WGS sequence"/>
</dbReference>
<accession>A0A4Q1JX83</accession>
<evidence type="ECO:0000313" key="1">
    <source>
        <dbReference type="EMBL" id="RXR07266.1"/>
    </source>
</evidence>